<keyword evidence="4 6" id="KW-1133">Transmembrane helix</keyword>
<dbReference type="GO" id="GO:0005886">
    <property type="term" value="C:plasma membrane"/>
    <property type="evidence" value="ECO:0007669"/>
    <property type="project" value="UniProtKB-SubCell"/>
</dbReference>
<evidence type="ECO:0000256" key="2">
    <source>
        <dbReference type="ARBA" id="ARBA00022475"/>
    </source>
</evidence>
<evidence type="ECO:0000256" key="6">
    <source>
        <dbReference type="SAM" id="Phobius"/>
    </source>
</evidence>
<reference evidence="7 8" key="1">
    <citation type="submission" date="2017-09" db="EMBL/GenBank/DDBJ databases">
        <title>Depth-based differentiation of microbial function through sediment-hosted aquifers and enrichment of novel symbionts in the deep terrestrial subsurface.</title>
        <authorList>
            <person name="Probst A.J."/>
            <person name="Ladd B."/>
            <person name="Jarett J.K."/>
            <person name="Geller-Mcgrath D.E."/>
            <person name="Sieber C.M."/>
            <person name="Emerson J.B."/>
            <person name="Anantharaman K."/>
            <person name="Thomas B.C."/>
            <person name="Malmstrom R."/>
            <person name="Stieglmeier M."/>
            <person name="Klingl A."/>
            <person name="Woyke T."/>
            <person name="Ryan C.M."/>
            <person name="Banfield J.F."/>
        </authorList>
    </citation>
    <scope>NUCLEOTIDE SEQUENCE [LARGE SCALE GENOMIC DNA]</scope>
    <source>
        <strain evidence="7">CG11_big_fil_rev_8_21_14_0_20_45_26</strain>
    </source>
</reference>
<feature type="transmembrane region" description="Helical" evidence="6">
    <location>
        <begin position="39"/>
        <end position="61"/>
    </location>
</feature>
<comment type="subcellular location">
    <subcellularLocation>
        <location evidence="1">Cell membrane</location>
        <topology evidence="1">Multi-pass membrane protein</topology>
    </subcellularLocation>
</comment>
<keyword evidence="3 6" id="KW-0812">Transmembrane</keyword>
<evidence type="ECO:0000256" key="4">
    <source>
        <dbReference type="ARBA" id="ARBA00022989"/>
    </source>
</evidence>
<gene>
    <name evidence="7" type="ORF">COV74_10690</name>
</gene>
<dbReference type="InterPro" id="IPR011743">
    <property type="entry name" value="Caa3_sub_IV"/>
</dbReference>
<evidence type="ECO:0000256" key="1">
    <source>
        <dbReference type="ARBA" id="ARBA00004651"/>
    </source>
</evidence>
<organism evidence="7 8">
    <name type="scientific">Candidatus Abzuiibacterium crystallinum</name>
    <dbReference type="NCBI Taxonomy" id="1974748"/>
    <lineage>
        <taxon>Bacteria</taxon>
        <taxon>Pseudomonadati</taxon>
        <taxon>Candidatus Omnitrophota</taxon>
        <taxon>Candidatus Abzuiibacterium</taxon>
    </lineage>
</organism>
<name>A0A2H0LNI5_9BACT</name>
<comment type="caution">
    <text evidence="7">The sequence shown here is derived from an EMBL/GenBank/DDBJ whole genome shotgun (WGS) entry which is preliminary data.</text>
</comment>
<dbReference type="NCBIfam" id="TIGR02229">
    <property type="entry name" value="caa3_sub_IV"/>
    <property type="match status" value="1"/>
</dbReference>
<dbReference type="EMBL" id="PCVY01000076">
    <property type="protein sequence ID" value="PIQ85055.1"/>
    <property type="molecule type" value="Genomic_DNA"/>
</dbReference>
<accession>A0A2H0LNI5</accession>
<evidence type="ECO:0000256" key="5">
    <source>
        <dbReference type="ARBA" id="ARBA00023136"/>
    </source>
</evidence>
<dbReference type="Proteomes" id="UP000230859">
    <property type="component" value="Unassembled WGS sequence"/>
</dbReference>
<dbReference type="AlphaFoldDB" id="A0A2H0LNI5"/>
<evidence type="ECO:0000313" key="7">
    <source>
        <dbReference type="EMBL" id="PIQ85055.1"/>
    </source>
</evidence>
<feature type="transmembrane region" description="Helical" evidence="6">
    <location>
        <begin position="12"/>
        <end position="33"/>
    </location>
</feature>
<dbReference type="Pfam" id="PF03626">
    <property type="entry name" value="COX4_pro"/>
    <property type="match status" value="1"/>
</dbReference>
<dbReference type="InterPro" id="IPR005171">
    <property type="entry name" value="Cyt_c_oxidase_su4_prok"/>
</dbReference>
<keyword evidence="2" id="KW-1003">Cell membrane</keyword>
<proteinExistence type="predicted"/>
<protein>
    <submittedName>
        <fullName evidence="7">Oxidase</fullName>
    </submittedName>
</protein>
<keyword evidence="5 6" id="KW-0472">Membrane</keyword>
<evidence type="ECO:0000313" key="8">
    <source>
        <dbReference type="Proteomes" id="UP000230859"/>
    </source>
</evidence>
<feature type="transmembrane region" description="Helical" evidence="6">
    <location>
        <begin position="68"/>
        <end position="88"/>
    </location>
</feature>
<sequence length="99" mass="11195">MNSTHSNATQKQYLIIFGWLGVLTLLEIGAVMFKLPHTALVIFILGTAASKAILIALYFMHLKFESRLTWLLPGIPVVLGLIFIFALFPDMVYQLTWKL</sequence>
<evidence type="ECO:0000256" key="3">
    <source>
        <dbReference type="ARBA" id="ARBA00022692"/>
    </source>
</evidence>